<sequence>MKNKKKLLLILSTLIIVIIAMAGVTLAIFTSKDKVKNIFGVGEIKIEVEEEFPKDPTWNQTKPIKKEVNIKNTTSNNEALIRVNITPRWVDEVRGKEVLFSGDTSDKVVQLELCNILNDLKQQMPKGHWIYGNDGYYYYTAILNAQEKTTDILKSVSVNVNENTVENPKDYENKILKVDVNAEGVQPTIDAYKDTWNVQDENIKKLLNDLINNSK</sequence>
<dbReference type="Proteomes" id="UP001232584">
    <property type="component" value="Unassembled WGS sequence"/>
</dbReference>
<keyword evidence="2" id="KW-1185">Reference proteome</keyword>
<dbReference type="EMBL" id="JAUSWG010000001">
    <property type="protein sequence ID" value="MDQ0555228.1"/>
    <property type="molecule type" value="Genomic_DNA"/>
</dbReference>
<evidence type="ECO:0000313" key="1">
    <source>
        <dbReference type="EMBL" id="MDQ0555228.1"/>
    </source>
</evidence>
<name>A0ABU0MWD9_9FIRM</name>
<reference evidence="1 2" key="1">
    <citation type="submission" date="2023-07" db="EMBL/GenBank/DDBJ databases">
        <title>Genomic Encyclopedia of Type Strains, Phase IV (KMG-IV): sequencing the most valuable type-strain genomes for metagenomic binning, comparative biology and taxonomic classification.</title>
        <authorList>
            <person name="Goeker M."/>
        </authorList>
    </citation>
    <scope>NUCLEOTIDE SEQUENCE [LARGE SCALE GENOMIC DNA]</scope>
    <source>
        <strain evidence="1 2">DSM 15049</strain>
    </source>
</reference>
<dbReference type="RefSeq" id="WP_307502028.1">
    <property type="nucleotide sequence ID" value="NZ_BAAACE010000026.1"/>
</dbReference>
<protein>
    <submittedName>
        <fullName evidence="1">Alternate signal-mediated exported protein</fullName>
    </submittedName>
</protein>
<organism evidence="1 2">
    <name type="scientific">Paraclostridium ghonii</name>
    <dbReference type="NCBI Taxonomy" id="29358"/>
    <lineage>
        <taxon>Bacteria</taxon>
        <taxon>Bacillati</taxon>
        <taxon>Bacillota</taxon>
        <taxon>Clostridia</taxon>
        <taxon>Peptostreptococcales</taxon>
        <taxon>Peptostreptococcaceae</taxon>
        <taxon>Paraclostridium</taxon>
    </lineage>
</organism>
<accession>A0ABU0MWD9</accession>
<dbReference type="InterPro" id="IPR024008">
    <property type="entry name" value="BsaA"/>
</dbReference>
<gene>
    <name evidence="1" type="ORF">QOZ92_000338</name>
</gene>
<comment type="caution">
    <text evidence="1">The sequence shown here is derived from an EMBL/GenBank/DDBJ whole genome shotgun (WGS) entry which is preliminary data.</text>
</comment>
<dbReference type="NCBIfam" id="TIGR04090">
    <property type="entry name" value="exp_by_SipW_IV"/>
    <property type="match status" value="1"/>
</dbReference>
<proteinExistence type="predicted"/>
<evidence type="ECO:0000313" key="2">
    <source>
        <dbReference type="Proteomes" id="UP001232584"/>
    </source>
</evidence>